<evidence type="ECO:0000313" key="2">
    <source>
        <dbReference type="EMBL" id="GBE61283.1"/>
    </source>
</evidence>
<sequence length="96" mass="11243">MPMWQDGFPKGRLQAIFAMLLQPVGLSPVWERELTAFIGFIENKSVFTGRLVHILHILELCLLGTVLARRRNCSHTDRRCCRMGKLYYDYREVCKK</sequence>
<reference evidence="2 3" key="1">
    <citation type="journal article" date="2017" name="BMC Genomics">
        <title>Whole-genome assembly of Babesia ovata and comparative genomics between closely related pathogens.</title>
        <authorList>
            <person name="Yamagishi J."/>
            <person name="Asada M."/>
            <person name="Hakimi H."/>
            <person name="Tanaka T.Q."/>
            <person name="Sugimoto C."/>
            <person name="Kawazu S."/>
        </authorList>
    </citation>
    <scope>NUCLEOTIDE SEQUENCE [LARGE SCALE GENOMIC DNA]</scope>
    <source>
        <strain evidence="2 3">Miyake</strain>
    </source>
</reference>
<dbReference type="Proteomes" id="UP000236319">
    <property type="component" value="Unassembled WGS sequence"/>
</dbReference>
<accession>A0A2H6KE63</accession>
<keyword evidence="1" id="KW-0472">Membrane</keyword>
<comment type="caution">
    <text evidence="2">The sequence shown here is derived from an EMBL/GenBank/DDBJ whole genome shotgun (WGS) entry which is preliminary data.</text>
</comment>
<feature type="transmembrane region" description="Helical" evidence="1">
    <location>
        <begin position="50"/>
        <end position="68"/>
    </location>
</feature>
<dbReference type="RefSeq" id="XP_028867526.1">
    <property type="nucleotide sequence ID" value="XM_029011693.1"/>
</dbReference>
<keyword evidence="1" id="KW-0812">Transmembrane</keyword>
<gene>
    <name evidence="2" type="ORF">BOVATA_027760</name>
</gene>
<dbReference type="AlphaFoldDB" id="A0A2H6KE63"/>
<keyword evidence="3" id="KW-1185">Reference proteome</keyword>
<keyword evidence="1" id="KW-1133">Transmembrane helix</keyword>
<dbReference type="EMBL" id="BDSA01000003">
    <property type="protein sequence ID" value="GBE61283.1"/>
    <property type="molecule type" value="Genomic_DNA"/>
</dbReference>
<evidence type="ECO:0000256" key="1">
    <source>
        <dbReference type="SAM" id="Phobius"/>
    </source>
</evidence>
<dbReference type="GeneID" id="39875053"/>
<organism evidence="2 3">
    <name type="scientific">Babesia ovata</name>
    <dbReference type="NCBI Taxonomy" id="189622"/>
    <lineage>
        <taxon>Eukaryota</taxon>
        <taxon>Sar</taxon>
        <taxon>Alveolata</taxon>
        <taxon>Apicomplexa</taxon>
        <taxon>Aconoidasida</taxon>
        <taxon>Piroplasmida</taxon>
        <taxon>Babesiidae</taxon>
        <taxon>Babesia</taxon>
    </lineage>
</organism>
<protein>
    <submittedName>
        <fullName evidence="2">Uncharacterized protein</fullName>
    </submittedName>
</protein>
<proteinExistence type="predicted"/>
<dbReference type="VEuPathDB" id="PiroplasmaDB:BOVATA_027760"/>
<name>A0A2H6KE63_9APIC</name>
<evidence type="ECO:0000313" key="3">
    <source>
        <dbReference type="Proteomes" id="UP000236319"/>
    </source>
</evidence>